<evidence type="ECO:0000256" key="1">
    <source>
        <dbReference type="ARBA" id="ARBA00006643"/>
    </source>
</evidence>
<dbReference type="NCBIfam" id="TIGR00756">
    <property type="entry name" value="PPR"/>
    <property type="match status" value="3"/>
</dbReference>
<dbReference type="GO" id="GO:0009451">
    <property type="term" value="P:RNA modification"/>
    <property type="evidence" value="ECO:0007669"/>
    <property type="project" value="InterPro"/>
</dbReference>
<dbReference type="Pfam" id="PF13041">
    <property type="entry name" value="PPR_2"/>
    <property type="match status" value="3"/>
</dbReference>
<feature type="repeat" description="PPR" evidence="4">
    <location>
        <begin position="350"/>
        <end position="384"/>
    </location>
</feature>
<dbReference type="PROSITE" id="PS51375">
    <property type="entry name" value="PPR"/>
    <property type="match status" value="3"/>
</dbReference>
<dbReference type="FunFam" id="1.25.40.10:FF:000325">
    <property type="entry name" value="Pentatricopeptide repeat-containing protein At4g14820"/>
    <property type="match status" value="1"/>
</dbReference>
<feature type="region of interest" description="Disordered" evidence="5">
    <location>
        <begin position="1"/>
        <end position="26"/>
    </location>
</feature>
<evidence type="ECO:0000313" key="7">
    <source>
        <dbReference type="EMBL" id="OAY72362.1"/>
    </source>
</evidence>
<dbReference type="InterPro" id="IPR046848">
    <property type="entry name" value="E_motif"/>
</dbReference>
<protein>
    <submittedName>
        <fullName evidence="7">Pentatricopeptide repeat-containing protein</fullName>
    </submittedName>
</protein>
<name>A0A199V5K0_ANACO</name>
<feature type="repeat" description="PPR" evidence="4">
    <location>
        <begin position="249"/>
        <end position="283"/>
    </location>
</feature>
<sequence>MARSLRKLPLRPKPHISPRPWHPPSSHKQEFLRLCSNGSLREALGVLLSQQWSDPNLFSHLLRGACTLRHVHQLHAFILASGAAADRFAANHLLHAYAEHRDLRSARALFDKMPRRNVMSYNILIGGLVKNGDLGSARELFDRMPQRNVASWNAVVAGHAHFGFDQEGLGYFLGMRREGFRPDEFGLGSALRCCAGLKDVVSGQQIHAYVAQSGLEFDMCVGSSLAHMYMRCGSLRDGESVLRALPFLNVVSCNTSIAGRAQNGDSEGAVEYFCLMKAARLAPDEVTFVSVVSACSDLAALGPGRQAHAQALKAGVYSSLPIRCSLVSMYSKCGCLDYSLKVFSESCSSDLVLWSAMIAAYGFHGHGHAAVQLFKEMMKEGIEPTEITFLSLLYACSHSGLKEQGMEFFKLMTETYKLMPNVRHYTCMVDLLGRSGLLQEAEALIKSMPVSADAVIWKTLLSACKTHRDTEMAERVAKIVITLDPSDSAPYVLLSNIRANNQRWSDVSEVRTAMRERRVRKEPGISWVELKGQVHLFSTGDRSHPLRREIEECLKEMIRKMRQWGYVPDTSMVLHDMEEEEKEFSLVHHSEKLAIAFALLSTPSGATILVMKNLRVCDDCHVAIKLMSKIEKREIVVRDVSRFHHFRDGTCSCRDYW</sequence>
<dbReference type="Gene3D" id="1.25.40.10">
    <property type="entry name" value="Tetratricopeptide repeat domain"/>
    <property type="match status" value="3"/>
</dbReference>
<evidence type="ECO:0000256" key="3">
    <source>
        <dbReference type="ARBA" id="ARBA00022946"/>
    </source>
</evidence>
<dbReference type="GO" id="GO:0003723">
    <property type="term" value="F:RNA binding"/>
    <property type="evidence" value="ECO:0007669"/>
    <property type="project" value="InterPro"/>
</dbReference>
<feature type="repeat" description="PPR" evidence="4">
    <location>
        <begin position="117"/>
        <end position="151"/>
    </location>
</feature>
<dbReference type="Pfam" id="PF01535">
    <property type="entry name" value="PPR"/>
    <property type="match status" value="3"/>
</dbReference>
<dbReference type="PANTHER" id="PTHR47926">
    <property type="entry name" value="PENTATRICOPEPTIDE REPEAT-CONTAINING PROTEIN"/>
    <property type="match status" value="1"/>
</dbReference>
<comment type="similarity">
    <text evidence="1">Belongs to the PPR family. PCMP-H subfamily.</text>
</comment>
<dbReference type="InterPro" id="IPR011990">
    <property type="entry name" value="TPR-like_helical_dom_sf"/>
</dbReference>
<evidence type="ECO:0000259" key="6">
    <source>
        <dbReference type="Pfam" id="PF14432"/>
    </source>
</evidence>
<reference evidence="7 8" key="1">
    <citation type="journal article" date="2016" name="DNA Res.">
        <title>The draft genome of MD-2 pineapple using hybrid error correction of long reads.</title>
        <authorList>
            <person name="Redwan R.M."/>
            <person name="Saidin A."/>
            <person name="Kumar S.V."/>
        </authorList>
    </citation>
    <scope>NUCLEOTIDE SEQUENCE [LARGE SCALE GENOMIC DNA]</scope>
    <source>
        <strain evidence="8">cv. MD2</strain>
        <tissue evidence="7">Leaf</tissue>
    </source>
</reference>
<dbReference type="PANTHER" id="PTHR47926:SF409">
    <property type="entry name" value="DYW DOMAIN-CONTAINING PROTEIN"/>
    <property type="match status" value="1"/>
</dbReference>
<proteinExistence type="inferred from homology"/>
<keyword evidence="2" id="KW-0677">Repeat</keyword>
<evidence type="ECO:0000313" key="8">
    <source>
        <dbReference type="Proteomes" id="UP000092600"/>
    </source>
</evidence>
<dbReference type="Proteomes" id="UP000092600">
    <property type="component" value="Unassembled WGS sequence"/>
</dbReference>
<gene>
    <name evidence="7" type="ORF">ACMD2_11717</name>
</gene>
<dbReference type="FunFam" id="1.25.40.10:FF:000344">
    <property type="entry name" value="Pentatricopeptide repeat-containing protein"/>
    <property type="match status" value="1"/>
</dbReference>
<keyword evidence="3" id="KW-0809">Transit peptide</keyword>
<organism evidence="7 8">
    <name type="scientific">Ananas comosus</name>
    <name type="common">Pineapple</name>
    <name type="synonym">Ananas ananas</name>
    <dbReference type="NCBI Taxonomy" id="4615"/>
    <lineage>
        <taxon>Eukaryota</taxon>
        <taxon>Viridiplantae</taxon>
        <taxon>Streptophyta</taxon>
        <taxon>Embryophyta</taxon>
        <taxon>Tracheophyta</taxon>
        <taxon>Spermatophyta</taxon>
        <taxon>Magnoliopsida</taxon>
        <taxon>Liliopsida</taxon>
        <taxon>Poales</taxon>
        <taxon>Bromeliaceae</taxon>
        <taxon>Bromelioideae</taxon>
        <taxon>Ananas</taxon>
    </lineage>
</organism>
<dbReference type="InterPro" id="IPR002885">
    <property type="entry name" value="PPR_rpt"/>
</dbReference>
<dbReference type="InterPro" id="IPR046960">
    <property type="entry name" value="PPR_At4g14850-like_plant"/>
</dbReference>
<feature type="compositionally biased region" description="Basic residues" evidence="5">
    <location>
        <begin position="1"/>
        <end position="16"/>
    </location>
</feature>
<dbReference type="AlphaFoldDB" id="A0A199V5K0"/>
<comment type="caution">
    <text evidence="7">The sequence shown here is derived from an EMBL/GenBank/DDBJ whole genome shotgun (WGS) entry which is preliminary data.</text>
</comment>
<evidence type="ECO:0000256" key="4">
    <source>
        <dbReference type="PROSITE-ProRule" id="PRU00708"/>
    </source>
</evidence>
<feature type="domain" description="DYW" evidence="6">
    <location>
        <begin position="565"/>
        <end position="657"/>
    </location>
</feature>
<accession>A0A199V5K0</accession>
<dbReference type="GO" id="GO:0008270">
    <property type="term" value="F:zinc ion binding"/>
    <property type="evidence" value="ECO:0007669"/>
    <property type="project" value="InterPro"/>
</dbReference>
<dbReference type="Pfam" id="PF20431">
    <property type="entry name" value="E_motif"/>
    <property type="match status" value="1"/>
</dbReference>
<evidence type="ECO:0000256" key="2">
    <source>
        <dbReference type="ARBA" id="ARBA00022737"/>
    </source>
</evidence>
<dbReference type="Pfam" id="PF14432">
    <property type="entry name" value="DYW_deaminase"/>
    <property type="match status" value="1"/>
</dbReference>
<evidence type="ECO:0000256" key="5">
    <source>
        <dbReference type="SAM" id="MobiDB-lite"/>
    </source>
</evidence>
<dbReference type="InterPro" id="IPR032867">
    <property type="entry name" value="DYW_dom"/>
</dbReference>
<dbReference type="EMBL" id="LSRQ01003132">
    <property type="protein sequence ID" value="OAY72362.1"/>
    <property type="molecule type" value="Genomic_DNA"/>
</dbReference>